<evidence type="ECO:0000256" key="1">
    <source>
        <dbReference type="ARBA" id="ARBA00022603"/>
    </source>
</evidence>
<reference evidence="4 5" key="1">
    <citation type="submission" date="2020-09" db="EMBL/GenBank/DDBJ databases">
        <title>Eikenella S3660 sp. nov., isolated from a throat swab.</title>
        <authorList>
            <person name="Buhl M."/>
        </authorList>
    </citation>
    <scope>NUCLEOTIDE SEQUENCE [LARGE SCALE GENOMIC DNA]</scope>
    <source>
        <strain evidence="4 5">S3360</strain>
    </source>
</reference>
<dbReference type="EMBL" id="JACSGR010000007">
    <property type="protein sequence ID" value="MBH5329915.1"/>
    <property type="molecule type" value="Genomic_DNA"/>
</dbReference>
<dbReference type="PANTHER" id="PTHR43167">
    <property type="entry name" value="PUTATIVE (AFU_ORTHOLOGUE AFUA_6G01830)-RELATED"/>
    <property type="match status" value="1"/>
</dbReference>
<accession>A0ABS0NCD3</accession>
<keyword evidence="5" id="KW-1185">Reference proteome</keyword>
<keyword evidence="2" id="KW-0808">Transferase</keyword>
<organism evidence="4 5">
    <name type="scientific">Eikenella glucosivorans</name>
    <dbReference type="NCBI Taxonomy" id="2766967"/>
    <lineage>
        <taxon>Bacteria</taxon>
        <taxon>Pseudomonadati</taxon>
        <taxon>Pseudomonadota</taxon>
        <taxon>Betaproteobacteria</taxon>
        <taxon>Neisseriales</taxon>
        <taxon>Neisseriaceae</taxon>
        <taxon>Eikenella</taxon>
    </lineage>
</organism>
<dbReference type="PANTHER" id="PTHR43167:SF1">
    <property type="entry name" value="PUTATIVE (AFU_ORTHOLOGUE AFUA_6G01830)-RELATED"/>
    <property type="match status" value="1"/>
</dbReference>
<dbReference type="Proteomes" id="UP000768471">
    <property type="component" value="Unassembled WGS sequence"/>
</dbReference>
<evidence type="ECO:0000256" key="3">
    <source>
        <dbReference type="ARBA" id="ARBA00022691"/>
    </source>
</evidence>
<sequence length="195" mass="21677">MNRNLKTYAENLYHQYHAHDQAQADRLNRWRSIEPESAELLSVLVLAKQAGKLLEIGTSGGYSTLHLADAARQTGGHLTSLEIDPDRLNTAKQHLANCHLSDRCTLLNQDAADFLRQNRETFDFVLLDAERRFYTAYWADLARSLAKPGSLIVVDNVLSHAGEVRSFIALVAQHPDFAHSILPVGAGLLLAARKP</sequence>
<dbReference type="Gene3D" id="3.40.50.150">
    <property type="entry name" value="Vaccinia Virus protein VP39"/>
    <property type="match status" value="1"/>
</dbReference>
<protein>
    <submittedName>
        <fullName evidence="4">O-methyltransferase</fullName>
    </submittedName>
</protein>
<dbReference type="RefSeq" id="WP_197903747.1">
    <property type="nucleotide sequence ID" value="NZ_JACSGR010000007.1"/>
</dbReference>
<dbReference type="CDD" id="cd02440">
    <property type="entry name" value="AdoMet_MTases"/>
    <property type="match status" value="1"/>
</dbReference>
<evidence type="ECO:0000256" key="2">
    <source>
        <dbReference type="ARBA" id="ARBA00022679"/>
    </source>
</evidence>
<dbReference type="PROSITE" id="PS51682">
    <property type="entry name" value="SAM_OMT_I"/>
    <property type="match status" value="1"/>
</dbReference>
<dbReference type="InterPro" id="IPR029063">
    <property type="entry name" value="SAM-dependent_MTases_sf"/>
</dbReference>
<dbReference type="Pfam" id="PF01596">
    <property type="entry name" value="Methyltransf_3"/>
    <property type="match status" value="1"/>
</dbReference>
<keyword evidence="3" id="KW-0949">S-adenosyl-L-methionine</keyword>
<name>A0ABS0NCD3_9NEIS</name>
<dbReference type="InterPro" id="IPR002935">
    <property type="entry name" value="SAM_O-MeTrfase"/>
</dbReference>
<keyword evidence="1" id="KW-0489">Methyltransferase</keyword>
<comment type="caution">
    <text evidence="4">The sequence shown here is derived from an EMBL/GenBank/DDBJ whole genome shotgun (WGS) entry which is preliminary data.</text>
</comment>
<proteinExistence type="predicted"/>
<evidence type="ECO:0000313" key="5">
    <source>
        <dbReference type="Proteomes" id="UP000768471"/>
    </source>
</evidence>
<evidence type="ECO:0000313" key="4">
    <source>
        <dbReference type="EMBL" id="MBH5329915.1"/>
    </source>
</evidence>
<dbReference type="SUPFAM" id="SSF53335">
    <property type="entry name" value="S-adenosyl-L-methionine-dependent methyltransferases"/>
    <property type="match status" value="1"/>
</dbReference>
<gene>
    <name evidence="4" type="ORF">H9Q10_09580</name>
</gene>